<sequence length="80" mass="8810">MGGNESMVTEMEMDVIPCRAEAMVTTKSSAKRSDRRSDEETADSAEDSENVAVCPMKDDRLSGRKRSSSADACKVYRDVK</sequence>
<evidence type="ECO:0000313" key="2">
    <source>
        <dbReference type="EMBL" id="VEL39743.1"/>
    </source>
</evidence>
<accession>A0A3S5BBR0</accession>
<dbReference type="AlphaFoldDB" id="A0A3S5BBR0"/>
<comment type="caution">
    <text evidence="2">The sequence shown here is derived from an EMBL/GenBank/DDBJ whole genome shotgun (WGS) entry which is preliminary data.</text>
</comment>
<keyword evidence="3" id="KW-1185">Reference proteome</keyword>
<proteinExistence type="predicted"/>
<reference evidence="2" key="1">
    <citation type="submission" date="2018-11" db="EMBL/GenBank/DDBJ databases">
        <authorList>
            <consortium name="Pathogen Informatics"/>
        </authorList>
    </citation>
    <scope>NUCLEOTIDE SEQUENCE</scope>
</reference>
<dbReference type="EMBL" id="CAAALY010262401">
    <property type="protein sequence ID" value="VEL39743.1"/>
    <property type="molecule type" value="Genomic_DNA"/>
</dbReference>
<evidence type="ECO:0000256" key="1">
    <source>
        <dbReference type="SAM" id="MobiDB-lite"/>
    </source>
</evidence>
<dbReference type="Proteomes" id="UP000784294">
    <property type="component" value="Unassembled WGS sequence"/>
</dbReference>
<name>A0A3S5BBR0_9PLAT</name>
<feature type="compositionally biased region" description="Acidic residues" evidence="1">
    <location>
        <begin position="40"/>
        <end position="49"/>
    </location>
</feature>
<gene>
    <name evidence="2" type="ORF">PXEA_LOCUS33183</name>
</gene>
<feature type="region of interest" description="Disordered" evidence="1">
    <location>
        <begin position="19"/>
        <end position="71"/>
    </location>
</feature>
<organism evidence="2 3">
    <name type="scientific">Protopolystoma xenopodis</name>
    <dbReference type="NCBI Taxonomy" id="117903"/>
    <lineage>
        <taxon>Eukaryota</taxon>
        <taxon>Metazoa</taxon>
        <taxon>Spiralia</taxon>
        <taxon>Lophotrochozoa</taxon>
        <taxon>Platyhelminthes</taxon>
        <taxon>Monogenea</taxon>
        <taxon>Polyopisthocotylea</taxon>
        <taxon>Polystomatidea</taxon>
        <taxon>Polystomatidae</taxon>
        <taxon>Protopolystoma</taxon>
    </lineage>
</organism>
<evidence type="ECO:0000313" key="3">
    <source>
        <dbReference type="Proteomes" id="UP000784294"/>
    </source>
</evidence>
<protein>
    <submittedName>
        <fullName evidence="2">Uncharacterized protein</fullName>
    </submittedName>
</protein>